<reference evidence="10 11" key="1">
    <citation type="journal article" date="2023" name="Sci. Data">
        <title>Genome assembly of the Korean intertidal mud-creeper Batillaria attramentaria.</title>
        <authorList>
            <person name="Patra A.K."/>
            <person name="Ho P.T."/>
            <person name="Jun S."/>
            <person name="Lee S.J."/>
            <person name="Kim Y."/>
            <person name="Won Y.J."/>
        </authorList>
    </citation>
    <scope>NUCLEOTIDE SEQUENCE [LARGE SCALE GENOMIC DNA]</scope>
    <source>
        <strain evidence="10">Wonlab-2016</strain>
    </source>
</reference>
<feature type="chain" id="PRO_5044830937" description="Fucolectin tachylectin-4 pentraxin-1 domain-containing protein" evidence="8">
    <location>
        <begin position="21"/>
        <end position="260"/>
    </location>
</feature>
<evidence type="ECO:0000256" key="3">
    <source>
        <dbReference type="ARBA" id="ARBA00011233"/>
    </source>
</evidence>
<accession>A0ABD0KL62</accession>
<evidence type="ECO:0000313" key="10">
    <source>
        <dbReference type="EMBL" id="KAK7487847.1"/>
    </source>
</evidence>
<dbReference type="PANTHER" id="PTHR45713:SF6">
    <property type="entry name" value="F5_8 TYPE C DOMAIN-CONTAINING PROTEIN"/>
    <property type="match status" value="1"/>
</dbReference>
<protein>
    <recommendedName>
        <fullName evidence="9">Fucolectin tachylectin-4 pentraxin-1 domain-containing protein</fullName>
    </recommendedName>
</protein>
<keyword evidence="6" id="KW-0106">Calcium</keyword>
<organism evidence="10 11">
    <name type="scientific">Batillaria attramentaria</name>
    <dbReference type="NCBI Taxonomy" id="370345"/>
    <lineage>
        <taxon>Eukaryota</taxon>
        <taxon>Metazoa</taxon>
        <taxon>Spiralia</taxon>
        <taxon>Lophotrochozoa</taxon>
        <taxon>Mollusca</taxon>
        <taxon>Gastropoda</taxon>
        <taxon>Caenogastropoda</taxon>
        <taxon>Sorbeoconcha</taxon>
        <taxon>Cerithioidea</taxon>
        <taxon>Batillariidae</taxon>
        <taxon>Batillaria</taxon>
    </lineage>
</organism>
<feature type="signal peptide" evidence="8">
    <location>
        <begin position="1"/>
        <end position="20"/>
    </location>
</feature>
<dbReference type="InterPro" id="IPR008979">
    <property type="entry name" value="Galactose-bd-like_sf"/>
</dbReference>
<evidence type="ECO:0000256" key="5">
    <source>
        <dbReference type="ARBA" id="ARBA00022734"/>
    </source>
</evidence>
<dbReference type="InterPro" id="IPR051941">
    <property type="entry name" value="BG_Antigen-Binding_Lectin"/>
</dbReference>
<keyword evidence="7" id="KW-1015">Disulfide bond</keyword>
<comment type="similarity">
    <text evidence="2">Belongs to the fucolectin family.</text>
</comment>
<dbReference type="Proteomes" id="UP001519460">
    <property type="component" value="Unassembled WGS sequence"/>
</dbReference>
<proteinExistence type="inferred from homology"/>
<evidence type="ECO:0000256" key="2">
    <source>
        <dbReference type="ARBA" id="ARBA00010147"/>
    </source>
</evidence>
<comment type="caution">
    <text evidence="10">The sequence shown here is derived from an EMBL/GenBank/DDBJ whole genome shotgun (WGS) entry which is preliminary data.</text>
</comment>
<evidence type="ECO:0000256" key="6">
    <source>
        <dbReference type="ARBA" id="ARBA00022837"/>
    </source>
</evidence>
<dbReference type="EMBL" id="JACVVK020000158">
    <property type="protein sequence ID" value="KAK7487847.1"/>
    <property type="molecule type" value="Genomic_DNA"/>
</dbReference>
<dbReference type="AlphaFoldDB" id="A0ABD0KL62"/>
<sequence length="260" mass="28084">MTAFNWIWTTYFMAVASLSGNCIELTNVALLKPAEQSSTKLGDFGGAHKAVDGNMNTHISHCTHTADDSVPRWWRVDLLERFYVHAVELTNRGDCCSQRLGNFDVEVSAQNPLVANSTLRHVCAHQDTSIPQGATVRLDCTQPISGRHVRVLLYKDDVLTLCEVKVLASPLSTAPVTSGLFRRLPRSKASGDVIGEVMVASVTKCATACVTEPRCTAANIGPPAAPSVMQRACELVSYGGIGQDNSFTAADDWQCLLMTA</sequence>
<dbReference type="GO" id="GO:0042806">
    <property type="term" value="F:fucose binding"/>
    <property type="evidence" value="ECO:0007669"/>
    <property type="project" value="UniProtKB-ARBA"/>
</dbReference>
<dbReference type="GO" id="GO:0010185">
    <property type="term" value="P:regulation of cellular defense response"/>
    <property type="evidence" value="ECO:0007669"/>
    <property type="project" value="UniProtKB-ARBA"/>
</dbReference>
<evidence type="ECO:0000256" key="7">
    <source>
        <dbReference type="ARBA" id="ARBA00023157"/>
    </source>
</evidence>
<gene>
    <name evidence="10" type="ORF">BaRGS_00020894</name>
</gene>
<evidence type="ECO:0000256" key="8">
    <source>
        <dbReference type="SAM" id="SignalP"/>
    </source>
</evidence>
<dbReference type="SUPFAM" id="SSF49785">
    <property type="entry name" value="Galactose-binding domain-like"/>
    <property type="match status" value="1"/>
</dbReference>
<evidence type="ECO:0000259" key="9">
    <source>
        <dbReference type="SMART" id="SM00607"/>
    </source>
</evidence>
<dbReference type="Gene3D" id="2.60.120.260">
    <property type="entry name" value="Galactose-binding domain-like"/>
    <property type="match status" value="1"/>
</dbReference>
<evidence type="ECO:0000313" key="11">
    <source>
        <dbReference type="Proteomes" id="UP001519460"/>
    </source>
</evidence>
<evidence type="ECO:0000256" key="1">
    <source>
        <dbReference type="ARBA" id="ARBA00002219"/>
    </source>
</evidence>
<feature type="domain" description="Fucolectin tachylectin-4 pentraxin-1" evidence="9">
    <location>
        <begin position="25"/>
        <end position="172"/>
    </location>
</feature>
<evidence type="ECO:0000256" key="4">
    <source>
        <dbReference type="ARBA" id="ARBA00022723"/>
    </source>
</evidence>
<comment type="function">
    <text evidence="1">Acts as a defensive agent. Recognizes blood group fucosylated oligosaccharides including A, B, H and Lewis B-type antigens. Does not recognize Lewis A antigen and has low affinity for monovalent haptens.</text>
</comment>
<dbReference type="SMART" id="SM00607">
    <property type="entry name" value="FTP"/>
    <property type="match status" value="1"/>
</dbReference>
<dbReference type="Pfam" id="PF22633">
    <property type="entry name" value="F5_F8_type_C_2"/>
    <property type="match status" value="1"/>
</dbReference>
<name>A0ABD0KL62_9CAEN</name>
<dbReference type="GO" id="GO:0001868">
    <property type="term" value="P:regulation of complement activation, lectin pathway"/>
    <property type="evidence" value="ECO:0007669"/>
    <property type="project" value="UniProtKB-ARBA"/>
</dbReference>
<dbReference type="GO" id="GO:0046872">
    <property type="term" value="F:metal ion binding"/>
    <property type="evidence" value="ECO:0007669"/>
    <property type="project" value="UniProtKB-KW"/>
</dbReference>
<keyword evidence="5" id="KW-0430">Lectin</keyword>
<keyword evidence="8" id="KW-0732">Signal</keyword>
<comment type="subunit">
    <text evidence="3">Homotrimer.</text>
</comment>
<dbReference type="InterPro" id="IPR006585">
    <property type="entry name" value="FTP1"/>
</dbReference>
<keyword evidence="11" id="KW-1185">Reference proteome</keyword>
<dbReference type="PANTHER" id="PTHR45713">
    <property type="entry name" value="FTP DOMAIN-CONTAINING PROTEIN"/>
    <property type="match status" value="1"/>
</dbReference>
<keyword evidence="4" id="KW-0479">Metal-binding</keyword>